<sequence length="831" mass="91592">MSSDEQCEKECPLCMELLEVDDIDFYPCKCGYQICRFCWHRLRTDDNGLCPACRQPYPENPVNFKPLSTSEVLKIKSEKKQKAQQQRNKISESRKHLGAYRVLQKNLVYVVGLSSRVADPDVLKKPEFFGKFGKILKIAVGSSANGPQSASFTAYVTYAKFEDALKAIQSVNNALLDGRTVRASLGTTKYCSSFLRGQACNKPECMYLHSVADSEVSFTKEDMHLGRHTDYERKLIEATLSKDKTVTEKKILPSTFRRKHSQYALLYTKFYYILFHSNSRDRSGTLHTVSSTGALERGYGKSTTHQKQQSRTVSKSRSETPGFGELSNTFSSSEKTVNHIDVPEKKVASKGSFSKLNDGSNKTEVPLNLKENSELPAAAAPVESTKCSKVDFSLPNVEQPLSSANGSRLTEWTSVESDEWRATDNNLKKETSSPVAVTQSATKSNEVVTYAKDTSSMNGFDWQRLLGLNLNDDHPSDVKTAGSEVKILDNNGGRPSHQSAQSDDDLGFDPATESFKGLLPKENNGFFKFICSFESFLDSFTVYFYFATLFFFSSFKAPAPPSSLFTMGQQFGWSSVTSTGDVLHSSIDSTFSLLPSEQTSVSGTNCSSTDYMSFATLRFPAAGQPLPHHMRNVNAAQVLNPYTSKTALMSSQFSDTPPPPPSAAAAAALSSRYSQPKYSFNQSTIPPLTVQSGVVSPGTSQLSEWQEGLKAMLPTVNVRFVPEINSGFKVISVVNINESHIVSLESYPNVTRQSLTSQGSWTGTNQTVNQLPNHQQSNLHNFYTHPSSGQNHQSITVANGQLPILPLTTLSQGAAPQWLLPPPGFAHLSKR</sequence>
<accession>A0A0N5AX85</accession>
<evidence type="ECO:0000256" key="1">
    <source>
        <dbReference type="ARBA" id="ARBA00000900"/>
    </source>
</evidence>
<dbReference type="GO" id="GO:0008270">
    <property type="term" value="F:zinc ion binding"/>
    <property type="evidence" value="ECO:0007669"/>
    <property type="project" value="UniProtKB-KW"/>
</dbReference>
<organism evidence="31 32">
    <name type="scientific">Syphacia muris</name>
    <dbReference type="NCBI Taxonomy" id="451379"/>
    <lineage>
        <taxon>Eukaryota</taxon>
        <taxon>Metazoa</taxon>
        <taxon>Ecdysozoa</taxon>
        <taxon>Nematoda</taxon>
        <taxon>Chromadorea</taxon>
        <taxon>Rhabditida</taxon>
        <taxon>Spirurina</taxon>
        <taxon>Oxyuridomorpha</taxon>
        <taxon>Oxyuroidea</taxon>
        <taxon>Oxyuridae</taxon>
        <taxon>Syphacia</taxon>
    </lineage>
</organism>
<dbReference type="InterPro" id="IPR039780">
    <property type="entry name" value="Mot2"/>
</dbReference>
<evidence type="ECO:0000256" key="5">
    <source>
        <dbReference type="ARBA" id="ARBA00012483"/>
    </source>
</evidence>
<evidence type="ECO:0000259" key="30">
    <source>
        <dbReference type="PROSITE" id="PS50103"/>
    </source>
</evidence>
<dbReference type="Proteomes" id="UP000046393">
    <property type="component" value="Unplaced"/>
</dbReference>
<comment type="subcellular location">
    <subcellularLocation>
        <location evidence="3">Cytoplasm</location>
    </subcellularLocation>
    <subcellularLocation>
        <location evidence="2">Nucleus</location>
    </subcellularLocation>
</comment>
<evidence type="ECO:0000259" key="28">
    <source>
        <dbReference type="PROSITE" id="PS50089"/>
    </source>
</evidence>
<dbReference type="GO" id="GO:0005634">
    <property type="term" value="C:nucleus"/>
    <property type="evidence" value="ECO:0007669"/>
    <property type="project" value="UniProtKB-SubCell"/>
</dbReference>
<feature type="domain" description="C3H1-type" evidence="30">
    <location>
        <begin position="185"/>
        <end position="212"/>
    </location>
</feature>
<dbReference type="Gene3D" id="3.30.70.330">
    <property type="match status" value="1"/>
</dbReference>
<evidence type="ECO:0000256" key="3">
    <source>
        <dbReference type="ARBA" id="ARBA00004496"/>
    </source>
</evidence>
<keyword evidence="10 26" id="KW-0479">Metal-binding</keyword>
<evidence type="ECO:0000256" key="26">
    <source>
        <dbReference type="PROSITE-ProRule" id="PRU00723"/>
    </source>
</evidence>
<dbReference type="PROSITE" id="PS50089">
    <property type="entry name" value="ZF_RING_2"/>
    <property type="match status" value="1"/>
</dbReference>
<evidence type="ECO:0000256" key="15">
    <source>
        <dbReference type="ARBA" id="ARBA00022884"/>
    </source>
</evidence>
<keyword evidence="14" id="KW-0832">Ubl conjugation</keyword>
<keyword evidence="8" id="KW-0597">Phosphoprotein</keyword>
<evidence type="ECO:0000313" key="31">
    <source>
        <dbReference type="Proteomes" id="UP000046393"/>
    </source>
</evidence>
<dbReference type="AlphaFoldDB" id="A0A0N5AX85"/>
<feature type="domain" description="RING-type" evidence="28">
    <location>
        <begin position="11"/>
        <end position="54"/>
    </location>
</feature>
<evidence type="ECO:0000256" key="16">
    <source>
        <dbReference type="ARBA" id="ARBA00023054"/>
    </source>
</evidence>
<keyword evidence="9" id="KW-0808">Transferase</keyword>
<evidence type="ECO:0000256" key="21">
    <source>
        <dbReference type="ARBA" id="ARBA00075062"/>
    </source>
</evidence>
<dbReference type="WBParaSite" id="SMUV_0000955701-mRNA-1">
    <property type="protein sequence ID" value="SMUV_0000955701-mRNA-1"/>
    <property type="gene ID" value="SMUV_0000955701"/>
</dbReference>
<dbReference type="SUPFAM" id="SSF57850">
    <property type="entry name" value="RING/U-box"/>
    <property type="match status" value="1"/>
</dbReference>
<dbReference type="GO" id="GO:0003723">
    <property type="term" value="F:RNA binding"/>
    <property type="evidence" value="ECO:0007669"/>
    <property type="project" value="UniProtKB-UniRule"/>
</dbReference>
<dbReference type="InterPro" id="IPR039515">
    <property type="entry name" value="NOT4_mRING-HC-C4C4"/>
</dbReference>
<feature type="region of interest" description="Disordered" evidence="27">
    <location>
        <begin position="486"/>
        <end position="506"/>
    </location>
</feature>
<dbReference type="FunFam" id="3.30.70.330:FF:000044">
    <property type="entry name" value="Putative ccr4-not transcription complex subunit 4"/>
    <property type="match status" value="1"/>
</dbReference>
<comment type="function">
    <text evidence="18">Has E3 ubiquitin ligase activity, promoting ubiquitination and degradation of target proteins. Involved in activation of the JAK/STAT pathway. Catalyzes ubiquitination of methylated RBM15. Plays a role in quality control of translation of mitochondrial outer membrane-localized mRNA. As part of the PINK1-regulated signaling, upon mitochondria damage, ubiquitinates ABCE1 and thereby recruits autophagy receptors to the mitochondrial outer membrane to initiate mitophagy.</text>
</comment>
<evidence type="ECO:0000256" key="23">
    <source>
        <dbReference type="ARBA" id="ARBA00083547"/>
    </source>
</evidence>
<evidence type="ECO:0000256" key="27">
    <source>
        <dbReference type="SAM" id="MobiDB-lite"/>
    </source>
</evidence>
<keyword evidence="13 26" id="KW-0862">Zinc</keyword>
<dbReference type="GO" id="GO:0005829">
    <property type="term" value="C:cytosol"/>
    <property type="evidence" value="ECO:0007669"/>
    <property type="project" value="UniProtKB-ARBA"/>
</dbReference>
<comment type="pathway">
    <text evidence="4">Protein modification; protein ubiquitination.</text>
</comment>
<evidence type="ECO:0000256" key="25">
    <source>
        <dbReference type="PROSITE-ProRule" id="PRU00176"/>
    </source>
</evidence>
<dbReference type="Gene3D" id="3.30.40.10">
    <property type="entry name" value="Zinc/RING finger domain, C3HC4 (zinc finger)"/>
    <property type="match status" value="1"/>
</dbReference>
<protein>
    <recommendedName>
        <fullName evidence="20">CCR4-NOT transcription complex subunit 4</fullName>
        <ecNumber evidence="5">2.3.2.27</ecNumber>
    </recommendedName>
    <alternativeName>
        <fullName evidence="23">CCR4-associated factor 4</fullName>
    </alternativeName>
    <alternativeName>
        <fullName evidence="24">E3 ubiquitin-protein ligase CNOT4</fullName>
    </alternativeName>
    <alternativeName>
        <fullName evidence="21">Potential transcriptional repressor NOT4Hp</fullName>
    </alternativeName>
    <alternativeName>
        <fullName evidence="22">RING-type E3 ubiquitin transferase CNOT4</fullName>
    </alternativeName>
</protein>
<dbReference type="CDD" id="cd12438">
    <property type="entry name" value="RRM_CNOT4"/>
    <property type="match status" value="1"/>
</dbReference>
<evidence type="ECO:0000313" key="32">
    <source>
        <dbReference type="WBParaSite" id="SMUV_0000955701-mRNA-1"/>
    </source>
</evidence>
<evidence type="ECO:0000256" key="24">
    <source>
        <dbReference type="ARBA" id="ARBA00083942"/>
    </source>
</evidence>
<dbReference type="PROSITE" id="PS50103">
    <property type="entry name" value="ZF_C3H1"/>
    <property type="match status" value="1"/>
</dbReference>
<comment type="subunit">
    <text evidence="19">Interacts with CNOT1 via its C-terminus but does not stably associate with the CCR4-NOT complex. Interacts (via RING domain) with UBE2D2. Interacts with ABCE1, PINK1 and PELO.</text>
</comment>
<evidence type="ECO:0000256" key="2">
    <source>
        <dbReference type="ARBA" id="ARBA00004123"/>
    </source>
</evidence>
<feature type="compositionally biased region" description="Polar residues" evidence="27">
    <location>
        <begin position="326"/>
        <end position="335"/>
    </location>
</feature>
<dbReference type="STRING" id="451379.A0A0N5AX85"/>
<keyword evidence="31" id="KW-1185">Reference proteome</keyword>
<evidence type="ECO:0000256" key="22">
    <source>
        <dbReference type="ARBA" id="ARBA00077837"/>
    </source>
</evidence>
<feature type="region of interest" description="Disordered" evidence="27">
    <location>
        <begin position="296"/>
        <end position="343"/>
    </location>
</feature>
<dbReference type="CDD" id="cd16618">
    <property type="entry name" value="mRING-HC-C4C4_CNOT4"/>
    <property type="match status" value="1"/>
</dbReference>
<evidence type="ECO:0000256" key="4">
    <source>
        <dbReference type="ARBA" id="ARBA00004906"/>
    </source>
</evidence>
<keyword evidence="11 26" id="KW-0863">Zinc-finger</keyword>
<evidence type="ECO:0000256" key="18">
    <source>
        <dbReference type="ARBA" id="ARBA00057081"/>
    </source>
</evidence>
<feature type="compositionally biased region" description="Polar residues" evidence="27">
    <location>
        <begin position="301"/>
        <end position="315"/>
    </location>
</feature>
<evidence type="ECO:0000256" key="10">
    <source>
        <dbReference type="ARBA" id="ARBA00022723"/>
    </source>
</evidence>
<dbReference type="GO" id="GO:0016567">
    <property type="term" value="P:protein ubiquitination"/>
    <property type="evidence" value="ECO:0007669"/>
    <property type="project" value="TreeGrafter"/>
</dbReference>
<evidence type="ECO:0000256" key="6">
    <source>
        <dbReference type="ARBA" id="ARBA00022481"/>
    </source>
</evidence>
<evidence type="ECO:0000256" key="11">
    <source>
        <dbReference type="ARBA" id="ARBA00022771"/>
    </source>
</evidence>
<comment type="catalytic activity">
    <reaction evidence="1">
        <text>S-ubiquitinyl-[E2 ubiquitin-conjugating enzyme]-L-cysteine + [acceptor protein]-L-lysine = [E2 ubiquitin-conjugating enzyme]-L-cysteine + N(6)-ubiquitinyl-[acceptor protein]-L-lysine.</text>
        <dbReference type="EC" id="2.3.2.27"/>
    </reaction>
</comment>
<feature type="zinc finger region" description="C3H1-type" evidence="26">
    <location>
        <begin position="185"/>
        <end position="212"/>
    </location>
</feature>
<name>A0A0N5AX85_9BILA</name>
<dbReference type="GO" id="GO:0061630">
    <property type="term" value="F:ubiquitin protein ligase activity"/>
    <property type="evidence" value="ECO:0007669"/>
    <property type="project" value="UniProtKB-EC"/>
</dbReference>
<dbReference type="InterPro" id="IPR000504">
    <property type="entry name" value="RRM_dom"/>
</dbReference>
<dbReference type="EC" id="2.3.2.27" evidence="5"/>
<keyword evidence="17" id="KW-0539">Nucleus</keyword>
<dbReference type="PANTHER" id="PTHR12603">
    <property type="entry name" value="CCR4-NOT TRANSCRIPTION COMPLEX RELATED"/>
    <property type="match status" value="1"/>
</dbReference>
<dbReference type="FunFam" id="3.30.40.10:FF:000006">
    <property type="entry name" value="CCR4-NOT transcription complex subunit 4"/>
    <property type="match status" value="1"/>
</dbReference>
<evidence type="ECO:0000256" key="8">
    <source>
        <dbReference type="ARBA" id="ARBA00022553"/>
    </source>
</evidence>
<dbReference type="InterPro" id="IPR035979">
    <property type="entry name" value="RBD_domain_sf"/>
</dbReference>
<dbReference type="SMART" id="SM00361">
    <property type="entry name" value="RRM_1"/>
    <property type="match status" value="1"/>
</dbReference>
<dbReference type="InterPro" id="IPR003954">
    <property type="entry name" value="RRM_euk-type"/>
</dbReference>
<evidence type="ECO:0000256" key="14">
    <source>
        <dbReference type="ARBA" id="ARBA00022843"/>
    </source>
</evidence>
<dbReference type="PROSITE" id="PS50102">
    <property type="entry name" value="RRM"/>
    <property type="match status" value="1"/>
</dbReference>
<dbReference type="GO" id="GO:0030014">
    <property type="term" value="C:CCR4-NOT complex"/>
    <property type="evidence" value="ECO:0007669"/>
    <property type="project" value="InterPro"/>
</dbReference>
<dbReference type="Pfam" id="PF00076">
    <property type="entry name" value="RRM_1"/>
    <property type="match status" value="1"/>
</dbReference>
<evidence type="ECO:0000256" key="19">
    <source>
        <dbReference type="ARBA" id="ARBA00062432"/>
    </source>
</evidence>
<dbReference type="PANTHER" id="PTHR12603:SF0">
    <property type="entry name" value="CCR4-NOT TRANSCRIPTION COMPLEX SUBUNIT 4"/>
    <property type="match status" value="1"/>
</dbReference>
<dbReference type="InterPro" id="IPR013083">
    <property type="entry name" value="Znf_RING/FYVE/PHD"/>
</dbReference>
<reference evidence="32" key="1">
    <citation type="submission" date="2017-02" db="UniProtKB">
        <authorList>
            <consortium name="WormBaseParasite"/>
        </authorList>
    </citation>
    <scope>IDENTIFICATION</scope>
</reference>
<feature type="domain" description="RRM" evidence="29">
    <location>
        <begin position="106"/>
        <end position="188"/>
    </location>
</feature>
<dbReference type="InterPro" id="IPR034261">
    <property type="entry name" value="CNOT4_RRM"/>
</dbReference>
<evidence type="ECO:0000256" key="12">
    <source>
        <dbReference type="ARBA" id="ARBA00022786"/>
    </source>
</evidence>
<evidence type="ECO:0000256" key="20">
    <source>
        <dbReference type="ARBA" id="ARBA00071435"/>
    </source>
</evidence>
<dbReference type="InterPro" id="IPR001841">
    <property type="entry name" value="Znf_RING"/>
</dbReference>
<evidence type="ECO:0000256" key="17">
    <source>
        <dbReference type="ARBA" id="ARBA00023242"/>
    </source>
</evidence>
<keyword evidence="16" id="KW-0175">Coiled coil</keyword>
<evidence type="ECO:0000256" key="9">
    <source>
        <dbReference type="ARBA" id="ARBA00022679"/>
    </source>
</evidence>
<dbReference type="InterPro" id="IPR000571">
    <property type="entry name" value="Znf_CCCH"/>
</dbReference>
<keyword evidence="6" id="KW-0488">Methylation</keyword>
<dbReference type="Pfam" id="PF14570">
    <property type="entry name" value="zf-RING_4"/>
    <property type="match status" value="1"/>
</dbReference>
<proteinExistence type="predicted"/>
<dbReference type="SUPFAM" id="SSF54928">
    <property type="entry name" value="RNA-binding domain, RBD"/>
    <property type="match status" value="1"/>
</dbReference>
<dbReference type="InterPro" id="IPR012677">
    <property type="entry name" value="Nucleotide-bd_a/b_plait_sf"/>
</dbReference>
<keyword evidence="12" id="KW-0833">Ubl conjugation pathway</keyword>
<evidence type="ECO:0000259" key="29">
    <source>
        <dbReference type="PROSITE" id="PS50102"/>
    </source>
</evidence>
<keyword evidence="7" id="KW-0963">Cytoplasm</keyword>
<evidence type="ECO:0000256" key="7">
    <source>
        <dbReference type="ARBA" id="ARBA00022490"/>
    </source>
</evidence>
<evidence type="ECO:0000256" key="13">
    <source>
        <dbReference type="ARBA" id="ARBA00022833"/>
    </source>
</evidence>
<keyword evidence="15 25" id="KW-0694">RNA-binding</keyword>